<reference evidence="1" key="1">
    <citation type="submission" date="2024-02" db="EMBL/GenBank/DDBJ databases">
        <title>Metagenome Assembled Genome of Zalaria obscura JY119.</title>
        <authorList>
            <person name="Vighnesh L."/>
            <person name="Jagadeeshwari U."/>
            <person name="Venkata Ramana C."/>
            <person name="Sasikala C."/>
        </authorList>
    </citation>
    <scope>NUCLEOTIDE SEQUENCE</scope>
    <source>
        <strain evidence="1">JY119</strain>
    </source>
</reference>
<proteinExistence type="predicted"/>
<evidence type="ECO:0000313" key="1">
    <source>
        <dbReference type="EMBL" id="KAK8219901.1"/>
    </source>
</evidence>
<name>A0ACC3SNR6_9PEZI</name>
<evidence type="ECO:0000313" key="2">
    <source>
        <dbReference type="Proteomes" id="UP001320706"/>
    </source>
</evidence>
<keyword evidence="2" id="KW-1185">Reference proteome</keyword>
<protein>
    <submittedName>
        <fullName evidence="1">Uncharacterized protein</fullName>
    </submittedName>
</protein>
<organism evidence="1 2">
    <name type="scientific">Zalaria obscura</name>
    <dbReference type="NCBI Taxonomy" id="2024903"/>
    <lineage>
        <taxon>Eukaryota</taxon>
        <taxon>Fungi</taxon>
        <taxon>Dikarya</taxon>
        <taxon>Ascomycota</taxon>
        <taxon>Pezizomycotina</taxon>
        <taxon>Dothideomycetes</taxon>
        <taxon>Dothideomycetidae</taxon>
        <taxon>Dothideales</taxon>
        <taxon>Zalariaceae</taxon>
        <taxon>Zalaria</taxon>
    </lineage>
</organism>
<sequence length="483" mass="53446">MSGINAMPQYRSYFGFSLTEGTPSTGIVYAIYTIGNIVGSFFAGPACDTFGRRYGMIFGSVFIIIGTIVQATCTGLGGFMGGRFLLGFGVATSASAGPAYVSEMAHPAYRGPMTGIYNTFYFMGQIPATFISWGTNKNFPNSDMSWRIPIWVQMCYSGIVLLNAYFLPETPRWLVANDRHDEALKVMAKYHGEGNPESPIVQLELKEMMDEISKTGSDKRWWDYRELFNSPEVRYRTFLVFLVAFFGQWSGNGAVTYYYPQMLAGAGITSTNTQLLLNGFQSVVQFVGAVSGALFTDKIGRRPALMFSTGAIVVCFCIVTAINATNVVEVNGVGTSKSASAANAEIAFIFLFGFCYSIGWTPNQAMYPVECLKFENRAKGMGFYNFWVNIASFYNTFVIGIAFTGAGWKYYFLYIFWDLLELACIYFFFVETSNRTLEELTAIFASKTPVKTSLRKGNLTVAQVGDEAVVLEKDTQASHEEGL</sequence>
<dbReference type="Proteomes" id="UP001320706">
    <property type="component" value="Unassembled WGS sequence"/>
</dbReference>
<gene>
    <name evidence="1" type="ORF">M8818_000875</name>
</gene>
<comment type="caution">
    <text evidence="1">The sequence shown here is derived from an EMBL/GenBank/DDBJ whole genome shotgun (WGS) entry which is preliminary data.</text>
</comment>
<dbReference type="EMBL" id="JAMKPW020000003">
    <property type="protein sequence ID" value="KAK8219901.1"/>
    <property type="molecule type" value="Genomic_DNA"/>
</dbReference>
<accession>A0ACC3SNR6</accession>